<proteinExistence type="predicted"/>
<gene>
    <name evidence="1" type="ORF">H6F41_14495</name>
</gene>
<protein>
    <submittedName>
        <fullName evidence="1">Uncharacterized protein</fullName>
    </submittedName>
</protein>
<comment type="caution">
    <text evidence="1">The sequence shown here is derived from an EMBL/GenBank/DDBJ whole genome shotgun (WGS) entry which is preliminary data.</text>
</comment>
<accession>A0ABR8A036</accession>
<evidence type="ECO:0000313" key="2">
    <source>
        <dbReference type="Proteomes" id="UP000642094"/>
    </source>
</evidence>
<dbReference type="RefSeq" id="WP_190404173.1">
    <property type="nucleotide sequence ID" value="NZ_JACJQB010000035.1"/>
</dbReference>
<dbReference type="EMBL" id="JACJQB010000035">
    <property type="protein sequence ID" value="MBD2189348.1"/>
    <property type="molecule type" value="Genomic_DNA"/>
</dbReference>
<name>A0ABR8A036_9CYAN</name>
<evidence type="ECO:0000313" key="1">
    <source>
        <dbReference type="EMBL" id="MBD2189348.1"/>
    </source>
</evidence>
<organism evidence="1 2">
    <name type="scientific">Pseudanabaena mucicola FACHB-723</name>
    <dbReference type="NCBI Taxonomy" id="2692860"/>
    <lineage>
        <taxon>Bacteria</taxon>
        <taxon>Bacillati</taxon>
        <taxon>Cyanobacteriota</taxon>
        <taxon>Cyanophyceae</taxon>
        <taxon>Pseudanabaenales</taxon>
        <taxon>Pseudanabaenaceae</taxon>
        <taxon>Pseudanabaena</taxon>
    </lineage>
</organism>
<dbReference type="Proteomes" id="UP000642094">
    <property type="component" value="Unassembled WGS sequence"/>
</dbReference>
<sequence length="222" mass="25070">MQVKQLELNLWEAIASAAKTPDEADLPKVFELLDLTLIEMDTRSQLRLAGDAVAQITDLFCDRTGLLFENLQAHVNVDGPAMSDTAFDRYVRQSMAVDFDQFLESLESLPRRTPEKLTEVNSIVASVEKEVLLQALEQENLLSAEQELELVLATAHNENVSVWIDAITNCLLSHVLPITLLDLLTHLQLPIVEVWLGLLLGNFKLRQRGSFYDLKQIWIDCN</sequence>
<keyword evidence="2" id="KW-1185">Reference proteome</keyword>
<reference evidence="1 2" key="1">
    <citation type="journal article" date="2020" name="ISME J.">
        <title>Comparative genomics reveals insights into cyanobacterial evolution and habitat adaptation.</title>
        <authorList>
            <person name="Chen M.Y."/>
            <person name="Teng W.K."/>
            <person name="Zhao L."/>
            <person name="Hu C.X."/>
            <person name="Zhou Y.K."/>
            <person name="Han B.P."/>
            <person name="Song L.R."/>
            <person name="Shu W.S."/>
        </authorList>
    </citation>
    <scope>NUCLEOTIDE SEQUENCE [LARGE SCALE GENOMIC DNA]</scope>
    <source>
        <strain evidence="1 2">FACHB-723</strain>
    </source>
</reference>